<keyword evidence="2" id="KW-1185">Reference proteome</keyword>
<dbReference type="Proteomes" id="UP001314170">
    <property type="component" value="Unassembled WGS sequence"/>
</dbReference>
<name>A0AAV1RC30_9ROSI</name>
<organism evidence="1 2">
    <name type="scientific">Dovyalis caffra</name>
    <dbReference type="NCBI Taxonomy" id="77055"/>
    <lineage>
        <taxon>Eukaryota</taxon>
        <taxon>Viridiplantae</taxon>
        <taxon>Streptophyta</taxon>
        <taxon>Embryophyta</taxon>
        <taxon>Tracheophyta</taxon>
        <taxon>Spermatophyta</taxon>
        <taxon>Magnoliopsida</taxon>
        <taxon>eudicotyledons</taxon>
        <taxon>Gunneridae</taxon>
        <taxon>Pentapetalae</taxon>
        <taxon>rosids</taxon>
        <taxon>fabids</taxon>
        <taxon>Malpighiales</taxon>
        <taxon>Salicaceae</taxon>
        <taxon>Flacourtieae</taxon>
        <taxon>Dovyalis</taxon>
    </lineage>
</organism>
<comment type="caution">
    <text evidence="1">The sequence shown here is derived from an EMBL/GenBank/DDBJ whole genome shotgun (WGS) entry which is preliminary data.</text>
</comment>
<evidence type="ECO:0000313" key="1">
    <source>
        <dbReference type="EMBL" id="CAK7332203.1"/>
    </source>
</evidence>
<dbReference type="EMBL" id="CAWUPB010000913">
    <property type="protein sequence ID" value="CAK7332203.1"/>
    <property type="molecule type" value="Genomic_DNA"/>
</dbReference>
<dbReference type="AlphaFoldDB" id="A0AAV1RC30"/>
<gene>
    <name evidence="1" type="ORF">DCAF_LOCUS8862</name>
</gene>
<sequence length="157" mass="17715">MEQLDILERKDSGAKKISASEGIGFWEREIRTSKRFFSMITLALQASEAVLPRCSKRDMDTSSLQIGINHPTAKRAMILEFSKDTKKPQLFKLYKSKEVIYSTNNANKAIIQTPKANNSNLASRSWRLGRSTNLAPILGKWDPSQDPLKLQVQTNCS</sequence>
<reference evidence="1 2" key="1">
    <citation type="submission" date="2024-01" db="EMBL/GenBank/DDBJ databases">
        <authorList>
            <person name="Waweru B."/>
        </authorList>
    </citation>
    <scope>NUCLEOTIDE SEQUENCE [LARGE SCALE GENOMIC DNA]</scope>
</reference>
<protein>
    <submittedName>
        <fullName evidence="1">Uncharacterized protein</fullName>
    </submittedName>
</protein>
<proteinExistence type="predicted"/>
<evidence type="ECO:0000313" key="2">
    <source>
        <dbReference type="Proteomes" id="UP001314170"/>
    </source>
</evidence>
<accession>A0AAV1RC30</accession>